<keyword evidence="1" id="KW-0472">Membrane</keyword>
<keyword evidence="1" id="KW-0812">Transmembrane</keyword>
<feature type="transmembrane region" description="Helical" evidence="1">
    <location>
        <begin position="6"/>
        <end position="25"/>
    </location>
</feature>
<accession>A0A8S5UM82</accession>
<evidence type="ECO:0000256" key="1">
    <source>
        <dbReference type="SAM" id="Phobius"/>
    </source>
</evidence>
<name>A0A8S5UM82_9CAUD</name>
<keyword evidence="1" id="KW-1133">Transmembrane helix</keyword>
<organism evidence="2">
    <name type="scientific">Myoviridae sp. ctCo31</name>
    <dbReference type="NCBI Taxonomy" id="2825053"/>
    <lineage>
        <taxon>Viruses</taxon>
        <taxon>Duplodnaviria</taxon>
        <taxon>Heunggongvirae</taxon>
        <taxon>Uroviricota</taxon>
        <taxon>Caudoviricetes</taxon>
    </lineage>
</organism>
<sequence length="37" mass="4399">MTILRIILIRMILMIATIMIIKKNAQMIMKKNLKNKL</sequence>
<protein>
    <submittedName>
        <fullName evidence="2">Uncharacterized protein</fullName>
    </submittedName>
</protein>
<dbReference type="EMBL" id="BK016109">
    <property type="protein sequence ID" value="DAF95531.1"/>
    <property type="molecule type" value="Genomic_DNA"/>
</dbReference>
<proteinExistence type="predicted"/>
<reference evidence="2" key="1">
    <citation type="journal article" date="2021" name="Proc. Natl. Acad. Sci. U.S.A.">
        <title>A Catalog of Tens of Thousands of Viruses from Human Metagenomes Reveals Hidden Associations with Chronic Diseases.</title>
        <authorList>
            <person name="Tisza M.J."/>
            <person name="Buck C.B."/>
        </authorList>
    </citation>
    <scope>NUCLEOTIDE SEQUENCE</scope>
    <source>
        <strain evidence="2">CtCo31</strain>
    </source>
</reference>
<evidence type="ECO:0000313" key="2">
    <source>
        <dbReference type="EMBL" id="DAF95531.1"/>
    </source>
</evidence>